<keyword evidence="3" id="KW-0228">DNA excision</keyword>
<dbReference type="InterPro" id="IPR036876">
    <property type="entry name" value="UVR_dom_sf"/>
</dbReference>
<keyword evidence="4" id="KW-0267">Excision nuclease</keyword>
<dbReference type="InterPro" id="IPR001162">
    <property type="entry name" value="UvrC_RNase_H_dom"/>
</dbReference>
<dbReference type="InterPro" id="IPR000305">
    <property type="entry name" value="GIY-YIG_endonuc"/>
</dbReference>
<dbReference type="SUPFAM" id="SSF46600">
    <property type="entry name" value="C-terminal UvrC-binding domain of UvrB"/>
    <property type="match status" value="1"/>
</dbReference>
<evidence type="ECO:0000256" key="5">
    <source>
        <dbReference type="ARBA" id="ARBA00023204"/>
    </source>
</evidence>
<evidence type="ECO:0000256" key="2">
    <source>
        <dbReference type="ARBA" id="ARBA00022763"/>
    </source>
</evidence>
<protein>
    <recommendedName>
        <fullName evidence="11">Excinuclease ABC subunit C</fullName>
    </recommendedName>
</protein>
<dbReference type="PROSITE" id="PS50164">
    <property type="entry name" value="GIY_YIG"/>
    <property type="match status" value="1"/>
</dbReference>
<dbReference type="GO" id="GO:0009380">
    <property type="term" value="C:excinuclease repair complex"/>
    <property type="evidence" value="ECO:0007669"/>
    <property type="project" value="TreeGrafter"/>
</dbReference>
<dbReference type="Gene3D" id="4.10.860.10">
    <property type="entry name" value="UVR domain"/>
    <property type="match status" value="1"/>
</dbReference>
<name>A0A1J4V7U9_9BACT</name>
<proteinExistence type="predicted"/>
<comment type="caution">
    <text evidence="9">The sequence shown here is derived from an EMBL/GenBank/DDBJ whole genome shotgun (WGS) entry which is preliminary data.</text>
</comment>
<dbReference type="FunFam" id="3.40.1440.10:FF:000001">
    <property type="entry name" value="UvrABC system protein C"/>
    <property type="match status" value="1"/>
</dbReference>
<feature type="domain" description="GIY-YIG" evidence="7">
    <location>
        <begin position="14"/>
        <end position="95"/>
    </location>
</feature>
<evidence type="ECO:0000259" key="8">
    <source>
        <dbReference type="PROSITE" id="PS50165"/>
    </source>
</evidence>
<dbReference type="Pfam" id="PF02151">
    <property type="entry name" value="UVR"/>
    <property type="match status" value="1"/>
</dbReference>
<dbReference type="CDD" id="cd10434">
    <property type="entry name" value="GIY-YIG_UvrC_Cho"/>
    <property type="match status" value="1"/>
</dbReference>
<evidence type="ECO:0000259" key="6">
    <source>
        <dbReference type="PROSITE" id="PS50151"/>
    </source>
</evidence>
<evidence type="ECO:0000259" key="7">
    <source>
        <dbReference type="PROSITE" id="PS50164"/>
    </source>
</evidence>
<dbReference type="PROSITE" id="PS50165">
    <property type="entry name" value="UVRC"/>
    <property type="match status" value="1"/>
</dbReference>
<dbReference type="Gene3D" id="3.40.1440.10">
    <property type="entry name" value="GIY-YIG endonuclease"/>
    <property type="match status" value="1"/>
</dbReference>
<dbReference type="GO" id="GO:0009381">
    <property type="term" value="F:excinuclease ABC activity"/>
    <property type="evidence" value="ECO:0007669"/>
    <property type="project" value="InterPro"/>
</dbReference>
<accession>A0A1J4V7U9</accession>
<dbReference type="PROSITE" id="PS50151">
    <property type="entry name" value="UVR"/>
    <property type="match status" value="1"/>
</dbReference>
<dbReference type="Gene3D" id="3.30.420.340">
    <property type="entry name" value="UvrC, RNAse H endonuclease domain"/>
    <property type="match status" value="1"/>
</dbReference>
<dbReference type="GO" id="GO:0006289">
    <property type="term" value="P:nucleotide-excision repair"/>
    <property type="evidence" value="ECO:0007669"/>
    <property type="project" value="InterPro"/>
</dbReference>
<sequence length="433" mass="49006">MNMSIEQIVKKFPQTPGIYIFRNKKRKPIYIGKATSLRTRVMSYLRHDLMETRGPLLVGMIESATSVDYIETDSVIEALILEASLIKKYQPPYNTKEKDNKSFNYVVITSEEFPRVITMRGRELGGADLKPKTLPPKAVFGPFPKGSVLREALAIVRKIFPFRDKCTPCIQPTRKCKPCFNAQINLCPGVCAGTISKAEYAKIIRHITLFFEGKKKPLIRSLERDMKSAAKKLQFEDATRIKKTIFALNHIQDVALIKENFLRTYAIEPRAALGEETYRIEAYDVAHISGTNTVGVMVVLEDGEPKKSDYRKFKIKTSTNDDNASLREVLERRLAHSEWCLPDLVVVDGGTAQIHTAEKIFTEQGIAIPVVGVVKDEHHKPKEILSGKIARPALENLKLRADLSNFKRSILLANSEAHRFAIGYHRQLRGKIK</sequence>
<reference evidence="9 10" key="1">
    <citation type="journal article" date="2016" name="Environ. Microbiol.">
        <title>Genomic resolution of a cold subsurface aquifer community provides metabolic insights for novel microbes adapted to high CO concentrations.</title>
        <authorList>
            <person name="Probst A.J."/>
            <person name="Castelle C.J."/>
            <person name="Singh A."/>
            <person name="Brown C.T."/>
            <person name="Anantharaman K."/>
            <person name="Sharon I."/>
            <person name="Hug L.A."/>
            <person name="Burstein D."/>
            <person name="Emerson J.B."/>
            <person name="Thomas B.C."/>
            <person name="Banfield J.F."/>
        </authorList>
    </citation>
    <scope>NUCLEOTIDE SEQUENCE [LARGE SCALE GENOMIC DNA]</scope>
    <source>
        <strain evidence="9">CG1_02_43_90</strain>
    </source>
</reference>
<dbReference type="InterPro" id="IPR038476">
    <property type="entry name" value="UvrC_RNase_H_dom_sf"/>
</dbReference>
<dbReference type="Proteomes" id="UP000181992">
    <property type="component" value="Unassembled WGS sequence"/>
</dbReference>
<gene>
    <name evidence="9" type="ORF">AUJ77_02405</name>
</gene>
<dbReference type="EMBL" id="MNVN01000015">
    <property type="protein sequence ID" value="OIO30638.1"/>
    <property type="molecule type" value="Genomic_DNA"/>
</dbReference>
<dbReference type="InterPro" id="IPR047296">
    <property type="entry name" value="GIY-YIG_UvrC_Cho"/>
</dbReference>
<dbReference type="SMART" id="SM00465">
    <property type="entry name" value="GIYc"/>
    <property type="match status" value="1"/>
</dbReference>
<evidence type="ECO:0000256" key="1">
    <source>
        <dbReference type="ARBA" id="ARBA00022490"/>
    </source>
</evidence>
<evidence type="ECO:0000256" key="3">
    <source>
        <dbReference type="ARBA" id="ARBA00022769"/>
    </source>
</evidence>
<evidence type="ECO:0000313" key="10">
    <source>
        <dbReference type="Proteomes" id="UP000181992"/>
    </source>
</evidence>
<dbReference type="InterPro" id="IPR035901">
    <property type="entry name" value="GIY-YIG_endonuc_sf"/>
</dbReference>
<dbReference type="PANTHER" id="PTHR30562">
    <property type="entry name" value="UVRC/OXIDOREDUCTASE"/>
    <property type="match status" value="1"/>
</dbReference>
<dbReference type="Pfam" id="PF01541">
    <property type="entry name" value="GIY-YIG"/>
    <property type="match status" value="1"/>
</dbReference>
<keyword evidence="1" id="KW-0963">Cytoplasm</keyword>
<dbReference type="InterPro" id="IPR001943">
    <property type="entry name" value="UVR_dom"/>
</dbReference>
<dbReference type="SUPFAM" id="SSF82771">
    <property type="entry name" value="GIY-YIG endonuclease"/>
    <property type="match status" value="1"/>
</dbReference>
<evidence type="ECO:0000313" key="9">
    <source>
        <dbReference type="EMBL" id="OIO30638.1"/>
    </source>
</evidence>
<feature type="domain" description="UVR" evidence="6">
    <location>
        <begin position="216"/>
        <end position="251"/>
    </location>
</feature>
<keyword evidence="5" id="KW-0234">DNA repair</keyword>
<evidence type="ECO:0000256" key="4">
    <source>
        <dbReference type="ARBA" id="ARBA00022881"/>
    </source>
</evidence>
<dbReference type="Pfam" id="PF08459">
    <property type="entry name" value="UvrC_RNaseH_dom"/>
    <property type="match status" value="1"/>
</dbReference>
<organism evidence="9 10">
    <name type="scientific">Candidatus Nomurabacteria bacterium CG1_02_43_90</name>
    <dbReference type="NCBI Taxonomy" id="1805281"/>
    <lineage>
        <taxon>Bacteria</taxon>
        <taxon>Candidatus Nomuraibacteriota</taxon>
    </lineage>
</organism>
<keyword evidence="2" id="KW-0227">DNA damage</keyword>
<evidence type="ECO:0008006" key="11">
    <source>
        <dbReference type="Google" id="ProtNLM"/>
    </source>
</evidence>
<dbReference type="STRING" id="1805281.AUJ77_02405"/>
<dbReference type="PANTHER" id="PTHR30562:SF1">
    <property type="entry name" value="UVRABC SYSTEM PROTEIN C"/>
    <property type="match status" value="1"/>
</dbReference>
<dbReference type="InterPro" id="IPR050066">
    <property type="entry name" value="UvrABC_protein_C"/>
</dbReference>
<feature type="domain" description="UvrC family homology region profile" evidence="8">
    <location>
        <begin position="212"/>
        <end position="361"/>
    </location>
</feature>
<dbReference type="AlphaFoldDB" id="A0A1J4V7U9"/>